<evidence type="ECO:0000313" key="10">
    <source>
        <dbReference type="EMBL" id="APG63816.1"/>
    </source>
</evidence>
<comment type="caution">
    <text evidence="8">Lacks conserved residue(s) required for the propagation of feature annotation.</text>
</comment>
<feature type="transmembrane region" description="Helical" evidence="8">
    <location>
        <begin position="153"/>
        <end position="171"/>
    </location>
</feature>
<dbReference type="InterPro" id="IPR036259">
    <property type="entry name" value="MFS_trans_sf"/>
</dbReference>
<comment type="subcellular location">
    <subcellularLocation>
        <location evidence="8">Cell inner membrane</location>
        <topology evidence="8">Multi-pass membrane protein</topology>
    </subcellularLocation>
    <subcellularLocation>
        <location evidence="1">Cell membrane</location>
        <topology evidence="1">Multi-pass membrane protein</topology>
    </subcellularLocation>
</comment>
<reference evidence="10 11" key="1">
    <citation type="submission" date="2016-11" db="EMBL/GenBank/DDBJ databases">
        <title>Sphingorhabdus sp. LPB0140, isolated from marine environment.</title>
        <authorList>
            <person name="Kim E."/>
            <person name="Yi H."/>
        </authorList>
    </citation>
    <scope>NUCLEOTIDE SEQUENCE [LARGE SCALE GENOMIC DNA]</scope>
    <source>
        <strain evidence="10 11">LPB0140</strain>
    </source>
</reference>
<organism evidence="10 11">
    <name type="scientific">Sphingorhabdus lutea</name>
    <dbReference type="NCBI Taxonomy" id="1913578"/>
    <lineage>
        <taxon>Bacteria</taxon>
        <taxon>Pseudomonadati</taxon>
        <taxon>Pseudomonadota</taxon>
        <taxon>Alphaproteobacteria</taxon>
        <taxon>Sphingomonadales</taxon>
        <taxon>Sphingomonadaceae</taxon>
        <taxon>Sphingorhabdus</taxon>
    </lineage>
</organism>
<dbReference type="EMBL" id="CP018154">
    <property type="protein sequence ID" value="APG63816.1"/>
    <property type="molecule type" value="Genomic_DNA"/>
</dbReference>
<dbReference type="GO" id="GO:1990961">
    <property type="term" value="P:xenobiotic detoxification by transmembrane export across the plasma membrane"/>
    <property type="evidence" value="ECO:0007669"/>
    <property type="project" value="InterPro"/>
</dbReference>
<evidence type="ECO:0000256" key="1">
    <source>
        <dbReference type="ARBA" id="ARBA00004651"/>
    </source>
</evidence>
<dbReference type="Gene3D" id="1.20.1720.10">
    <property type="entry name" value="Multidrug resistance protein D"/>
    <property type="match status" value="1"/>
</dbReference>
<dbReference type="InterPro" id="IPR011701">
    <property type="entry name" value="MFS"/>
</dbReference>
<keyword evidence="6 8" id="KW-1133">Transmembrane helix</keyword>
<feature type="transmembrane region" description="Helical" evidence="8">
    <location>
        <begin position="65"/>
        <end position="84"/>
    </location>
</feature>
<feature type="transmembrane region" description="Helical" evidence="8">
    <location>
        <begin position="36"/>
        <end position="53"/>
    </location>
</feature>
<feature type="transmembrane region" description="Helical" evidence="8">
    <location>
        <begin position="332"/>
        <end position="350"/>
    </location>
</feature>
<dbReference type="Proteomes" id="UP000242561">
    <property type="component" value="Chromosome"/>
</dbReference>
<feature type="transmembrane region" description="Helical" evidence="8">
    <location>
        <begin position="90"/>
        <end position="112"/>
    </location>
</feature>
<dbReference type="InterPro" id="IPR020846">
    <property type="entry name" value="MFS_dom"/>
</dbReference>
<keyword evidence="8" id="KW-0997">Cell inner membrane</keyword>
<proteinExistence type="inferred from homology"/>
<keyword evidence="4" id="KW-1003">Cell membrane</keyword>
<dbReference type="NCBIfam" id="TIGR00710">
    <property type="entry name" value="efflux_Bcr_CflA"/>
    <property type="match status" value="1"/>
</dbReference>
<sequence>MMSSLMALNALAIDAMLPAFPQISHAFGLVDKNRVQLLIGAYLIGLGIGSIFYGPLSDRYGRRPVILSTVAGYSVFGALCSLSSSFDMLLIFRVIQGSFGAAMGVLVAAVIRDQFEGDAMAKRMSLIFLIFMVVPVIAPTLGQLILYISGWRLIFDLLAIMGVGAIFWVYFRLPETLHREYAVPINLPNIAKSWGEVSMHRGAMGYILGSGLVQGALFGYLNSSQQIFDKIFNAADFFAIGFAIVAIGIAAANFTNSRIVERFGARRVSQSALFCFIILGLLQLLAALLIPTSMPIFLFLLTCNMAMIGFTGSNFGSIAMQPFAKIAGTASSYQNFVKTLIAAILGGFIGQQFNNSLIPMSLGFLITGLLALAFILWSEKGKLFTRPNAPKK</sequence>
<feature type="transmembrane region" description="Helical" evidence="8">
    <location>
        <begin position="124"/>
        <end position="147"/>
    </location>
</feature>
<feature type="transmembrane region" description="Helical" evidence="8">
    <location>
        <begin position="356"/>
        <end position="377"/>
    </location>
</feature>
<gene>
    <name evidence="10" type="ORF">LPB140_11185</name>
</gene>
<dbReference type="CDD" id="cd17320">
    <property type="entry name" value="MFS_MdfA_MDR_like"/>
    <property type="match status" value="1"/>
</dbReference>
<dbReference type="KEGG" id="sphl:LPB140_11185"/>
<dbReference type="Pfam" id="PF07690">
    <property type="entry name" value="MFS_1"/>
    <property type="match status" value="1"/>
</dbReference>
<feature type="transmembrane region" description="Helical" evidence="8">
    <location>
        <begin position="203"/>
        <end position="221"/>
    </location>
</feature>
<feature type="transmembrane region" description="Helical" evidence="8">
    <location>
        <begin position="272"/>
        <end position="290"/>
    </location>
</feature>
<keyword evidence="5 8" id="KW-0812">Transmembrane</keyword>
<evidence type="ECO:0000256" key="8">
    <source>
        <dbReference type="RuleBase" id="RU365088"/>
    </source>
</evidence>
<evidence type="ECO:0000259" key="9">
    <source>
        <dbReference type="PROSITE" id="PS50850"/>
    </source>
</evidence>
<dbReference type="GO" id="GO:0005886">
    <property type="term" value="C:plasma membrane"/>
    <property type="evidence" value="ECO:0007669"/>
    <property type="project" value="UniProtKB-SubCell"/>
</dbReference>
<keyword evidence="7 8" id="KW-0472">Membrane</keyword>
<dbReference type="STRING" id="1913578.LPB140_11185"/>
<dbReference type="SUPFAM" id="SSF103473">
    <property type="entry name" value="MFS general substrate transporter"/>
    <property type="match status" value="1"/>
</dbReference>
<dbReference type="GO" id="GO:0042910">
    <property type="term" value="F:xenobiotic transmembrane transporter activity"/>
    <property type="evidence" value="ECO:0007669"/>
    <property type="project" value="InterPro"/>
</dbReference>
<dbReference type="InterPro" id="IPR004812">
    <property type="entry name" value="Efflux_drug-R_Bcr/CmlA"/>
</dbReference>
<feature type="transmembrane region" description="Helical" evidence="8">
    <location>
        <begin position="296"/>
        <end position="320"/>
    </location>
</feature>
<feature type="transmembrane region" description="Helical" evidence="8">
    <location>
        <begin position="233"/>
        <end position="252"/>
    </location>
</feature>
<feature type="domain" description="Major facilitator superfamily (MFS) profile" evidence="9">
    <location>
        <begin position="1"/>
        <end position="380"/>
    </location>
</feature>
<evidence type="ECO:0000313" key="11">
    <source>
        <dbReference type="Proteomes" id="UP000242561"/>
    </source>
</evidence>
<name>A0A1L3JFB1_9SPHN</name>
<dbReference type="PANTHER" id="PTHR23502:SF132">
    <property type="entry name" value="POLYAMINE TRANSPORTER 2-RELATED"/>
    <property type="match status" value="1"/>
</dbReference>
<evidence type="ECO:0000256" key="2">
    <source>
        <dbReference type="ARBA" id="ARBA00006236"/>
    </source>
</evidence>
<dbReference type="PANTHER" id="PTHR23502">
    <property type="entry name" value="MAJOR FACILITATOR SUPERFAMILY"/>
    <property type="match status" value="1"/>
</dbReference>
<evidence type="ECO:0000256" key="5">
    <source>
        <dbReference type="ARBA" id="ARBA00022692"/>
    </source>
</evidence>
<evidence type="ECO:0000256" key="6">
    <source>
        <dbReference type="ARBA" id="ARBA00022989"/>
    </source>
</evidence>
<keyword evidence="11" id="KW-1185">Reference proteome</keyword>
<dbReference type="AlphaFoldDB" id="A0A1L3JFB1"/>
<protein>
    <recommendedName>
        <fullName evidence="8">Bcr/CflA family efflux transporter</fullName>
    </recommendedName>
</protein>
<dbReference type="PROSITE" id="PS50850">
    <property type="entry name" value="MFS"/>
    <property type="match status" value="1"/>
</dbReference>
<evidence type="ECO:0000256" key="4">
    <source>
        <dbReference type="ARBA" id="ARBA00022475"/>
    </source>
</evidence>
<keyword evidence="3 8" id="KW-0813">Transport</keyword>
<evidence type="ECO:0000256" key="3">
    <source>
        <dbReference type="ARBA" id="ARBA00022448"/>
    </source>
</evidence>
<evidence type="ECO:0000256" key="7">
    <source>
        <dbReference type="ARBA" id="ARBA00023136"/>
    </source>
</evidence>
<comment type="similarity">
    <text evidence="2 8">Belongs to the major facilitator superfamily. Bcr/CmlA family.</text>
</comment>
<accession>A0A1L3JFB1</accession>